<gene>
    <name evidence="2" type="ORF">M0R45_020796</name>
</gene>
<feature type="region of interest" description="Disordered" evidence="1">
    <location>
        <begin position="38"/>
        <end position="70"/>
    </location>
</feature>
<dbReference type="AlphaFoldDB" id="A0AAW1XAK9"/>
<evidence type="ECO:0000313" key="2">
    <source>
        <dbReference type="EMBL" id="KAK9933607.1"/>
    </source>
</evidence>
<sequence>MVEAIPFGTAADILMKLGSSTFRELGFIYGVNKEMKKLENTPLHHQSGSLRRGGEAREEPSGPGLDQEAQ</sequence>
<name>A0AAW1XAK9_RUBAR</name>
<keyword evidence="3" id="KW-1185">Reference proteome</keyword>
<protein>
    <submittedName>
        <fullName evidence="2">Uncharacterized protein</fullName>
    </submittedName>
</protein>
<evidence type="ECO:0000313" key="3">
    <source>
        <dbReference type="Proteomes" id="UP001457282"/>
    </source>
</evidence>
<reference evidence="2 3" key="1">
    <citation type="journal article" date="2023" name="G3 (Bethesda)">
        <title>A chromosome-length genome assembly and annotation of blackberry (Rubus argutus, cv. 'Hillquist').</title>
        <authorList>
            <person name="Bruna T."/>
            <person name="Aryal R."/>
            <person name="Dudchenko O."/>
            <person name="Sargent D.J."/>
            <person name="Mead D."/>
            <person name="Buti M."/>
            <person name="Cavallini A."/>
            <person name="Hytonen T."/>
            <person name="Andres J."/>
            <person name="Pham M."/>
            <person name="Weisz D."/>
            <person name="Mascagni F."/>
            <person name="Usai G."/>
            <person name="Natali L."/>
            <person name="Bassil N."/>
            <person name="Fernandez G.E."/>
            <person name="Lomsadze A."/>
            <person name="Armour M."/>
            <person name="Olukolu B."/>
            <person name="Poorten T."/>
            <person name="Britton C."/>
            <person name="Davik J."/>
            <person name="Ashrafi H."/>
            <person name="Aiden E.L."/>
            <person name="Borodovsky M."/>
            <person name="Worthington M."/>
        </authorList>
    </citation>
    <scope>NUCLEOTIDE SEQUENCE [LARGE SCALE GENOMIC DNA]</scope>
    <source>
        <strain evidence="2">PI 553951</strain>
    </source>
</reference>
<proteinExistence type="predicted"/>
<comment type="caution">
    <text evidence="2">The sequence shown here is derived from an EMBL/GenBank/DDBJ whole genome shotgun (WGS) entry which is preliminary data.</text>
</comment>
<dbReference type="EMBL" id="JBEDUW010000004">
    <property type="protein sequence ID" value="KAK9933607.1"/>
    <property type="molecule type" value="Genomic_DNA"/>
</dbReference>
<accession>A0AAW1XAK9</accession>
<organism evidence="2 3">
    <name type="scientific">Rubus argutus</name>
    <name type="common">Southern blackberry</name>
    <dbReference type="NCBI Taxonomy" id="59490"/>
    <lineage>
        <taxon>Eukaryota</taxon>
        <taxon>Viridiplantae</taxon>
        <taxon>Streptophyta</taxon>
        <taxon>Embryophyta</taxon>
        <taxon>Tracheophyta</taxon>
        <taxon>Spermatophyta</taxon>
        <taxon>Magnoliopsida</taxon>
        <taxon>eudicotyledons</taxon>
        <taxon>Gunneridae</taxon>
        <taxon>Pentapetalae</taxon>
        <taxon>rosids</taxon>
        <taxon>fabids</taxon>
        <taxon>Rosales</taxon>
        <taxon>Rosaceae</taxon>
        <taxon>Rosoideae</taxon>
        <taxon>Rosoideae incertae sedis</taxon>
        <taxon>Rubus</taxon>
    </lineage>
</organism>
<dbReference type="Proteomes" id="UP001457282">
    <property type="component" value="Unassembled WGS sequence"/>
</dbReference>
<evidence type="ECO:0000256" key="1">
    <source>
        <dbReference type="SAM" id="MobiDB-lite"/>
    </source>
</evidence>